<reference evidence="3" key="1">
    <citation type="journal article" date="2019" name="Int. J. Syst. Evol. Microbiol.">
        <title>The Global Catalogue of Microorganisms (GCM) 10K type strain sequencing project: providing services to taxonomists for standard genome sequencing and annotation.</title>
        <authorList>
            <consortium name="The Broad Institute Genomics Platform"/>
            <consortium name="The Broad Institute Genome Sequencing Center for Infectious Disease"/>
            <person name="Wu L."/>
            <person name="Ma J."/>
        </authorList>
    </citation>
    <scope>NUCLEOTIDE SEQUENCE [LARGE SCALE GENOMIC DNA]</scope>
    <source>
        <strain evidence="3">CGMCC 1.15394</strain>
    </source>
</reference>
<evidence type="ECO:0000313" key="2">
    <source>
        <dbReference type="EMBL" id="GGF07200.1"/>
    </source>
</evidence>
<dbReference type="Gene3D" id="1.10.10.10">
    <property type="entry name" value="Winged helix-like DNA-binding domain superfamily/Winged helix DNA-binding domain"/>
    <property type="match status" value="1"/>
</dbReference>
<protein>
    <recommendedName>
        <fullName evidence="1">HTH iclR-type domain-containing protein</fullName>
    </recommendedName>
</protein>
<comment type="caution">
    <text evidence="2">The sequence shown here is derived from an EMBL/GenBank/DDBJ whole genome shotgun (WGS) entry which is preliminary data.</text>
</comment>
<keyword evidence="3" id="KW-1185">Reference proteome</keyword>
<dbReference type="InterPro" id="IPR036388">
    <property type="entry name" value="WH-like_DNA-bd_sf"/>
</dbReference>
<dbReference type="InterPro" id="IPR036390">
    <property type="entry name" value="WH_DNA-bd_sf"/>
</dbReference>
<dbReference type="RefSeq" id="WP_188730662.1">
    <property type="nucleotide sequence ID" value="NZ_BMIT01000017.1"/>
</dbReference>
<dbReference type="SUPFAM" id="SSF46785">
    <property type="entry name" value="Winged helix' DNA-binding domain"/>
    <property type="match status" value="1"/>
</dbReference>
<evidence type="ECO:0000313" key="3">
    <source>
        <dbReference type="Proteomes" id="UP000638462"/>
    </source>
</evidence>
<name>A0ABQ1U2Y0_9GAMM</name>
<dbReference type="Pfam" id="PF09339">
    <property type="entry name" value="HTH_IclR"/>
    <property type="match status" value="1"/>
</dbReference>
<feature type="domain" description="HTH iclR-type" evidence="1">
    <location>
        <begin position="11"/>
        <end position="58"/>
    </location>
</feature>
<evidence type="ECO:0000259" key="1">
    <source>
        <dbReference type="Pfam" id="PF09339"/>
    </source>
</evidence>
<dbReference type="Proteomes" id="UP000638462">
    <property type="component" value="Unassembled WGS sequence"/>
</dbReference>
<sequence>MSEQYLSTTMQRGLNAIKALSGHEADGMRPGELAKRMGISQPQATSVIKNLIHAGFAEHCPWDQNKVRLGPALITIANSAQLAINQRAMQLEQDRRNYGGIT</sequence>
<organism evidence="2 3">
    <name type="scientific">Pseudoalteromonas gelatinilytica</name>
    <dbReference type="NCBI Taxonomy" id="1703256"/>
    <lineage>
        <taxon>Bacteria</taxon>
        <taxon>Pseudomonadati</taxon>
        <taxon>Pseudomonadota</taxon>
        <taxon>Gammaproteobacteria</taxon>
        <taxon>Alteromonadales</taxon>
        <taxon>Pseudoalteromonadaceae</taxon>
        <taxon>Pseudoalteromonas</taxon>
    </lineage>
</organism>
<dbReference type="EMBL" id="BMIT01000017">
    <property type="protein sequence ID" value="GGF07200.1"/>
    <property type="molecule type" value="Genomic_DNA"/>
</dbReference>
<proteinExistence type="predicted"/>
<gene>
    <name evidence="2" type="ORF">GCM10008027_35110</name>
</gene>
<dbReference type="InterPro" id="IPR005471">
    <property type="entry name" value="Tscrpt_reg_IclR_N"/>
</dbReference>
<accession>A0ABQ1U2Y0</accession>